<reference evidence="1 2" key="1">
    <citation type="submission" date="2017-11" db="EMBL/GenBank/DDBJ databases">
        <title>Genome sequence of the oocydin A producing rhizobacterium Serratia plymuthica 4Rx5.</title>
        <authorList>
            <person name="Matilla M.A."/>
            <person name="Udaondo Z."/>
            <person name="Salmond G.P.C."/>
        </authorList>
    </citation>
    <scope>NUCLEOTIDE SEQUENCE [LARGE SCALE GENOMIC DNA]</scope>
    <source>
        <strain evidence="1 2">4Rx5</strain>
    </source>
</reference>
<dbReference type="Proteomes" id="UP000248196">
    <property type="component" value="Unassembled WGS sequence"/>
</dbReference>
<name>A0A318NWE8_SERPL</name>
<proteinExistence type="predicted"/>
<organism evidence="1 2">
    <name type="scientific">Serratia plymuthica</name>
    <dbReference type="NCBI Taxonomy" id="82996"/>
    <lineage>
        <taxon>Bacteria</taxon>
        <taxon>Pseudomonadati</taxon>
        <taxon>Pseudomonadota</taxon>
        <taxon>Gammaproteobacteria</taxon>
        <taxon>Enterobacterales</taxon>
        <taxon>Yersiniaceae</taxon>
        <taxon>Serratia</taxon>
    </lineage>
</organism>
<dbReference type="AlphaFoldDB" id="A0A318NWE8"/>
<evidence type="ECO:0000313" key="1">
    <source>
        <dbReference type="EMBL" id="PYD36615.1"/>
    </source>
</evidence>
<evidence type="ECO:0000313" key="2">
    <source>
        <dbReference type="Proteomes" id="UP000248196"/>
    </source>
</evidence>
<dbReference type="EMBL" id="PESE01000011">
    <property type="protein sequence ID" value="PYD36615.1"/>
    <property type="molecule type" value="Genomic_DNA"/>
</dbReference>
<gene>
    <name evidence="1" type="ORF">CT690_24025</name>
</gene>
<sequence>MELDTYISSNYPSKAAFAREVGVSPAQVTQWISKGFIVINGELYSPRRELETQLPTPSKSDGAVFIAYSNSGARGSQGEFNLAEIISGRRHAYVYKAESQALAKRWMRKYSHNPATNNRVAEVISESDARLIEPDQSEYITVDREYFDA</sequence>
<dbReference type="RefSeq" id="WP_020453986.1">
    <property type="nucleotide sequence ID" value="NZ_PESE01000011.1"/>
</dbReference>
<protein>
    <submittedName>
        <fullName evidence="1">Uncharacterized protein</fullName>
    </submittedName>
</protein>
<comment type="caution">
    <text evidence="1">The sequence shown here is derived from an EMBL/GenBank/DDBJ whole genome shotgun (WGS) entry which is preliminary data.</text>
</comment>
<accession>A0A318NWE8</accession>
<dbReference type="OrthoDB" id="6638084at2"/>